<sequence length="308" mass="32423">MAKKKKPKPVSSGASPVASIDSSVPSASSSATVPVSPDPAAASSPALEEGEISPFFAPIHHLATAENFQDQNSSPLTDLQEKGLEVFENPNAKTAATEPTVPVNPITEAAATESTVPVNTHPEKSLQSDKLQSPPVAPIASNQACESSQLQAQPTTVFKDQAKQQGKEPIASQYPIVPNPAASCYKNNPGPRANGPAPSSHSKKGNSIWIRADPSALEDNGKRQASRSIPLHSAGVPRHDVGLKDFCVDLRSNLFTSGSKAPSTASSTSQSDSEDLSYDDDNPDIEGDKYIEVISKRKKKLSRALARA</sequence>
<proteinExistence type="predicted"/>
<comment type="caution">
    <text evidence="2">The sequence shown here is derived from an EMBL/GenBank/DDBJ whole genome shotgun (WGS) entry which is preliminary data.</text>
</comment>
<feature type="region of interest" description="Disordered" evidence="1">
    <location>
        <begin position="255"/>
        <end position="287"/>
    </location>
</feature>
<dbReference type="AlphaFoldDB" id="A0A8S9JZF7"/>
<feature type="compositionally biased region" description="Polar residues" evidence="1">
    <location>
        <begin position="140"/>
        <end position="158"/>
    </location>
</feature>
<evidence type="ECO:0000256" key="1">
    <source>
        <dbReference type="SAM" id="MobiDB-lite"/>
    </source>
</evidence>
<feature type="region of interest" description="Disordered" evidence="1">
    <location>
        <begin position="1"/>
        <end position="49"/>
    </location>
</feature>
<gene>
    <name evidence="2" type="ORF">F2Q70_00041495</name>
</gene>
<organism evidence="2">
    <name type="scientific">Brassica cretica</name>
    <name type="common">Mustard</name>
    <dbReference type="NCBI Taxonomy" id="69181"/>
    <lineage>
        <taxon>Eukaryota</taxon>
        <taxon>Viridiplantae</taxon>
        <taxon>Streptophyta</taxon>
        <taxon>Embryophyta</taxon>
        <taxon>Tracheophyta</taxon>
        <taxon>Spermatophyta</taxon>
        <taxon>Magnoliopsida</taxon>
        <taxon>eudicotyledons</taxon>
        <taxon>Gunneridae</taxon>
        <taxon>Pentapetalae</taxon>
        <taxon>rosids</taxon>
        <taxon>malvids</taxon>
        <taxon>Brassicales</taxon>
        <taxon>Brassicaceae</taxon>
        <taxon>Brassiceae</taxon>
        <taxon>Brassica</taxon>
    </lineage>
</organism>
<dbReference type="EMBL" id="QGKY02000190">
    <property type="protein sequence ID" value="KAF2587850.1"/>
    <property type="molecule type" value="Genomic_DNA"/>
</dbReference>
<feature type="compositionally biased region" description="Polar residues" evidence="1">
    <location>
        <begin position="66"/>
        <end position="77"/>
    </location>
</feature>
<evidence type="ECO:0000313" key="2">
    <source>
        <dbReference type="EMBL" id="KAF2587850.1"/>
    </source>
</evidence>
<reference evidence="2" key="1">
    <citation type="submission" date="2019-12" db="EMBL/GenBank/DDBJ databases">
        <title>Genome sequencing and annotation of Brassica cretica.</title>
        <authorList>
            <person name="Studholme D.J."/>
            <person name="Sarris P.F."/>
        </authorList>
    </citation>
    <scope>NUCLEOTIDE SEQUENCE</scope>
    <source>
        <strain evidence="2">PFS-102/07</strain>
        <tissue evidence="2">Leaf</tissue>
    </source>
</reference>
<feature type="region of interest" description="Disordered" evidence="1">
    <location>
        <begin position="66"/>
        <end position="239"/>
    </location>
</feature>
<feature type="compositionally biased region" description="Low complexity" evidence="1">
    <location>
        <begin position="187"/>
        <end position="198"/>
    </location>
</feature>
<protein>
    <submittedName>
        <fullName evidence="2">Uncharacterized protein</fullName>
    </submittedName>
</protein>
<name>A0A8S9JZF7_BRACR</name>
<feature type="compositionally biased region" description="Low complexity" evidence="1">
    <location>
        <begin position="257"/>
        <end position="271"/>
    </location>
</feature>
<feature type="compositionally biased region" description="Low complexity" evidence="1">
    <location>
        <begin position="14"/>
        <end position="46"/>
    </location>
</feature>
<accession>A0A8S9JZF7</accession>
<feature type="compositionally biased region" description="Acidic residues" evidence="1">
    <location>
        <begin position="272"/>
        <end position="285"/>
    </location>
</feature>